<evidence type="ECO:0000256" key="2">
    <source>
        <dbReference type="ARBA" id="ARBA00022692"/>
    </source>
</evidence>
<dbReference type="GO" id="GO:0042552">
    <property type="term" value="P:myelination"/>
    <property type="evidence" value="ECO:0007669"/>
    <property type="project" value="TreeGrafter"/>
</dbReference>
<evidence type="ECO:0000259" key="10">
    <source>
        <dbReference type="PROSITE" id="PS51225"/>
    </source>
</evidence>
<evidence type="ECO:0000313" key="12">
    <source>
        <dbReference type="Proteomes" id="UP000694544"/>
    </source>
</evidence>
<sequence>MATGTAPGGGRLTRGSAVFTTFPDLLFIFEFVSGRLVWLLILLTQVPVPLVQGRVLFVSVFCFTVTTLPLLLYIVGAHKNWNFWITLDTAYHCLTALFHFSASALETLVTIGLQDDTHTLWVFASGIRPLSLIHGVSFLTALRTCAVRG</sequence>
<keyword evidence="4 8" id="KW-0472">Membrane</keyword>
<reference evidence="11" key="1">
    <citation type="submission" date="2025-08" db="UniProtKB">
        <authorList>
            <consortium name="Ensembl"/>
        </authorList>
    </citation>
    <scope>IDENTIFICATION</scope>
</reference>
<dbReference type="AlphaFoldDB" id="A0A8C6CWB0"/>
<dbReference type="GO" id="GO:0019911">
    <property type="term" value="F:structural constituent of myelin sheath"/>
    <property type="evidence" value="ECO:0007669"/>
    <property type="project" value="TreeGrafter"/>
</dbReference>
<evidence type="ECO:0000256" key="7">
    <source>
        <dbReference type="ARBA" id="ARBA00039981"/>
    </source>
</evidence>
<keyword evidence="12" id="KW-1185">Reference proteome</keyword>
<evidence type="ECO:0000256" key="8">
    <source>
        <dbReference type="PROSITE-ProRule" id="PRU00581"/>
    </source>
</evidence>
<keyword evidence="5" id="KW-0449">Lipoprotein</keyword>
<evidence type="ECO:0000256" key="1">
    <source>
        <dbReference type="ARBA" id="ARBA00004141"/>
    </source>
</evidence>
<keyword evidence="2 8" id="KW-0812">Transmembrane</keyword>
<evidence type="ECO:0000256" key="9">
    <source>
        <dbReference type="SAM" id="Phobius"/>
    </source>
</evidence>
<dbReference type="PANTHER" id="PTHR22776">
    <property type="entry name" value="MARVEL-CONTAINING POTENTIAL LIPID RAFT-ASSOCIATED PROTEIN"/>
    <property type="match status" value="1"/>
</dbReference>
<dbReference type="InterPro" id="IPR013295">
    <property type="entry name" value="MAL"/>
</dbReference>
<protein>
    <recommendedName>
        <fullName evidence="7">Myelin and lymphocyte protein</fullName>
    </recommendedName>
</protein>
<feature type="domain" description="MARVEL" evidence="10">
    <location>
        <begin position="18"/>
        <end position="144"/>
    </location>
</feature>
<name>A0A8C6CWB0_MOSMO</name>
<dbReference type="Ensembl" id="ENSMMST00000006375.1">
    <property type="protein sequence ID" value="ENSMMSP00000005860.1"/>
    <property type="gene ID" value="ENSMMSG00000004370.1"/>
</dbReference>
<dbReference type="PROSITE" id="PS51225">
    <property type="entry name" value="MARVEL"/>
    <property type="match status" value="1"/>
</dbReference>
<dbReference type="InterPro" id="IPR008253">
    <property type="entry name" value="Marvel"/>
</dbReference>
<organism evidence="11 12">
    <name type="scientific">Moschus moschiferus</name>
    <name type="common">Siberian musk deer</name>
    <name type="synonym">Moschus sibiricus</name>
    <dbReference type="NCBI Taxonomy" id="68415"/>
    <lineage>
        <taxon>Eukaryota</taxon>
        <taxon>Metazoa</taxon>
        <taxon>Chordata</taxon>
        <taxon>Craniata</taxon>
        <taxon>Vertebrata</taxon>
        <taxon>Euteleostomi</taxon>
        <taxon>Mammalia</taxon>
        <taxon>Eutheria</taxon>
        <taxon>Laurasiatheria</taxon>
        <taxon>Artiodactyla</taxon>
        <taxon>Ruminantia</taxon>
        <taxon>Pecora</taxon>
        <taxon>Moschidae</taxon>
        <taxon>Moschus</taxon>
    </lineage>
</organism>
<feature type="transmembrane region" description="Helical" evidence="9">
    <location>
        <begin position="55"/>
        <end position="75"/>
    </location>
</feature>
<dbReference type="Proteomes" id="UP000694544">
    <property type="component" value="Unplaced"/>
</dbReference>
<dbReference type="GeneTree" id="ENSGT00940000154987"/>
<evidence type="ECO:0000256" key="4">
    <source>
        <dbReference type="ARBA" id="ARBA00023136"/>
    </source>
</evidence>
<comment type="similarity">
    <text evidence="6">Belongs to the MAL family.</text>
</comment>
<evidence type="ECO:0000256" key="6">
    <source>
        <dbReference type="ARBA" id="ARBA00034721"/>
    </source>
</evidence>
<proteinExistence type="inferred from homology"/>
<evidence type="ECO:0000256" key="5">
    <source>
        <dbReference type="ARBA" id="ARBA00023288"/>
    </source>
</evidence>
<evidence type="ECO:0000313" key="11">
    <source>
        <dbReference type="Ensembl" id="ENSMMSP00000005860.1"/>
    </source>
</evidence>
<evidence type="ECO:0000256" key="3">
    <source>
        <dbReference type="ARBA" id="ARBA00022989"/>
    </source>
</evidence>
<feature type="transmembrane region" description="Helical" evidence="9">
    <location>
        <begin position="25"/>
        <end position="43"/>
    </location>
</feature>
<reference evidence="11" key="2">
    <citation type="submission" date="2025-09" db="UniProtKB">
        <authorList>
            <consortium name="Ensembl"/>
        </authorList>
    </citation>
    <scope>IDENTIFICATION</scope>
</reference>
<dbReference type="GO" id="GO:0016020">
    <property type="term" value="C:membrane"/>
    <property type="evidence" value="ECO:0007669"/>
    <property type="project" value="UniProtKB-SubCell"/>
</dbReference>
<accession>A0A8C6CWB0</accession>
<dbReference type="PANTHER" id="PTHR22776:SF12">
    <property type="entry name" value="MYELIN AND LYMPHOCYTE PROTEIN"/>
    <property type="match status" value="1"/>
</dbReference>
<dbReference type="PRINTS" id="PR01884">
    <property type="entry name" value="MALPROTEIN"/>
</dbReference>
<comment type="subcellular location">
    <subcellularLocation>
        <location evidence="1">Membrane</location>
        <topology evidence="1">Multi-pass membrane protein</topology>
    </subcellularLocation>
</comment>
<dbReference type="InterPro" id="IPR050578">
    <property type="entry name" value="MARVEL-CKLF_proteins"/>
</dbReference>
<keyword evidence="3 9" id="KW-1133">Transmembrane helix</keyword>